<name>A0AAN8P941_POLSC</name>
<dbReference type="Proteomes" id="UP001359485">
    <property type="component" value="Unassembled WGS sequence"/>
</dbReference>
<dbReference type="SUPFAM" id="SSF161256">
    <property type="entry name" value="RILP dimerisation region"/>
    <property type="match status" value="1"/>
</dbReference>
<feature type="region of interest" description="Disordered" evidence="5">
    <location>
        <begin position="300"/>
        <end position="323"/>
    </location>
</feature>
<evidence type="ECO:0000259" key="6">
    <source>
        <dbReference type="PROSITE" id="PS51776"/>
    </source>
</evidence>
<dbReference type="PROSITE" id="PS51777">
    <property type="entry name" value="RH2"/>
    <property type="match status" value="1"/>
</dbReference>
<dbReference type="GO" id="GO:0051959">
    <property type="term" value="F:dynein light intermediate chain binding"/>
    <property type="evidence" value="ECO:0007669"/>
    <property type="project" value="TreeGrafter"/>
</dbReference>
<comment type="caution">
    <text evidence="8">The sequence shown here is derived from an EMBL/GenBank/DDBJ whole genome shotgun (WGS) entry which is preliminary data.</text>
</comment>
<keyword evidence="1" id="KW-0813">Transport</keyword>
<dbReference type="GO" id="GO:0031267">
    <property type="term" value="F:small GTPase binding"/>
    <property type="evidence" value="ECO:0007669"/>
    <property type="project" value="TreeGrafter"/>
</dbReference>
<feature type="coiled-coil region" evidence="4">
    <location>
        <begin position="50"/>
        <end position="244"/>
    </location>
</feature>
<dbReference type="InterPro" id="IPR051241">
    <property type="entry name" value="DZIP_RILPL"/>
</dbReference>
<gene>
    <name evidence="8" type="ORF">RUM43_010222</name>
    <name evidence="9" type="ORF">RUM44_012387</name>
</gene>
<evidence type="ECO:0000313" key="11">
    <source>
        <dbReference type="Proteomes" id="UP001372834"/>
    </source>
</evidence>
<feature type="domain" description="RH2" evidence="7">
    <location>
        <begin position="265"/>
        <end position="336"/>
    </location>
</feature>
<dbReference type="CDD" id="cd14445">
    <property type="entry name" value="RILP-like"/>
    <property type="match status" value="1"/>
</dbReference>
<dbReference type="PROSITE" id="PS51776">
    <property type="entry name" value="RH1"/>
    <property type="match status" value="1"/>
</dbReference>
<dbReference type="EMBL" id="JAWJWE010000004">
    <property type="protein sequence ID" value="KAK6636560.1"/>
    <property type="molecule type" value="Genomic_DNA"/>
</dbReference>
<dbReference type="InterPro" id="IPR021563">
    <property type="entry name" value="RILP_dimer"/>
</dbReference>
<dbReference type="InterPro" id="IPR034744">
    <property type="entry name" value="RH2"/>
</dbReference>
<accession>A0AAN8P941</accession>
<sequence length="375" mass="43227">MEQQSIDLSVMDVYDIASEIGKEFEKIIDTYGSESVSNLMPKVIFALEHLENFSMRNEKENSIIQDLKDRIAKLELEKVEKAQDQKKFERELEQIEEHWKSETKDLVTVLAKVQEENKRLRGAVADQKDVLMTTETTIASEVDVVVLQRLKAMVDNQREQIRNKEKELTMKLSELESLTTQVDKLTTTGKELRRKHKIVQNQVRILIEERADFLGQLQDQQKEISVLRQNLGIAEKENEDLTKTFESSLIESTNKSTFEIDDPNRPRFTTLELKDILQERNDLKAKISDLEDELDLYRPKKTSTIDDDEAPVQGPLPYEPDDAPWKRSNDSFVRKFFRKLLNENNITFLGGSPKRSFSTLSKLGLSSSATNSTGI</sequence>
<reference evidence="8 11" key="1">
    <citation type="submission" date="2023-10" db="EMBL/GenBank/DDBJ databases">
        <title>Genomes of two closely related lineages of the louse Polyplax serrata with different host specificities.</title>
        <authorList>
            <person name="Martinu J."/>
            <person name="Tarabai H."/>
            <person name="Stefka J."/>
            <person name="Hypsa V."/>
        </authorList>
    </citation>
    <scope>NUCLEOTIDE SEQUENCE [LARGE SCALE GENOMIC DNA]</scope>
    <source>
        <strain evidence="9">98ZLc_SE</strain>
        <strain evidence="8">HR10_N</strain>
    </source>
</reference>
<dbReference type="Pfam" id="PF11461">
    <property type="entry name" value="RILP"/>
    <property type="match status" value="1"/>
</dbReference>
<evidence type="ECO:0000256" key="3">
    <source>
        <dbReference type="ARBA" id="ARBA00023054"/>
    </source>
</evidence>
<dbReference type="GO" id="GO:0005737">
    <property type="term" value="C:cytoplasm"/>
    <property type="evidence" value="ECO:0007669"/>
    <property type="project" value="TreeGrafter"/>
</dbReference>
<evidence type="ECO:0000256" key="5">
    <source>
        <dbReference type="SAM" id="MobiDB-lite"/>
    </source>
</evidence>
<organism evidence="8 11">
    <name type="scientific">Polyplax serrata</name>
    <name type="common">Common mouse louse</name>
    <dbReference type="NCBI Taxonomy" id="468196"/>
    <lineage>
        <taxon>Eukaryota</taxon>
        <taxon>Metazoa</taxon>
        <taxon>Ecdysozoa</taxon>
        <taxon>Arthropoda</taxon>
        <taxon>Hexapoda</taxon>
        <taxon>Insecta</taxon>
        <taxon>Pterygota</taxon>
        <taxon>Neoptera</taxon>
        <taxon>Paraneoptera</taxon>
        <taxon>Psocodea</taxon>
        <taxon>Troctomorpha</taxon>
        <taxon>Phthiraptera</taxon>
        <taxon>Anoplura</taxon>
        <taxon>Polyplacidae</taxon>
        <taxon>Polyplax</taxon>
    </lineage>
</organism>
<dbReference type="GO" id="GO:0046983">
    <property type="term" value="F:protein dimerization activity"/>
    <property type="evidence" value="ECO:0007669"/>
    <property type="project" value="InterPro"/>
</dbReference>
<dbReference type="GO" id="GO:0036064">
    <property type="term" value="C:ciliary basal body"/>
    <property type="evidence" value="ECO:0007669"/>
    <property type="project" value="TreeGrafter"/>
</dbReference>
<dbReference type="Proteomes" id="UP001372834">
    <property type="component" value="Unassembled WGS sequence"/>
</dbReference>
<dbReference type="AlphaFoldDB" id="A0AAN8P941"/>
<dbReference type="InterPro" id="IPR034743">
    <property type="entry name" value="RH1"/>
</dbReference>
<dbReference type="Gene3D" id="6.10.230.10">
    <property type="match status" value="1"/>
</dbReference>
<evidence type="ECO:0000256" key="1">
    <source>
        <dbReference type="ARBA" id="ARBA00022448"/>
    </source>
</evidence>
<feature type="domain" description="RH1" evidence="6">
    <location>
        <begin position="1"/>
        <end position="84"/>
    </location>
</feature>
<evidence type="ECO:0000259" key="7">
    <source>
        <dbReference type="PROSITE" id="PS51777"/>
    </source>
</evidence>
<dbReference type="EMBL" id="JAWJWF010000001">
    <property type="protein sequence ID" value="KAK6640690.1"/>
    <property type="molecule type" value="Genomic_DNA"/>
</dbReference>
<keyword evidence="3 4" id="KW-0175">Coiled coil</keyword>
<evidence type="ECO:0000256" key="2">
    <source>
        <dbReference type="ARBA" id="ARBA00022927"/>
    </source>
</evidence>
<protein>
    <submittedName>
        <fullName evidence="8">Uncharacterized protein</fullName>
    </submittedName>
</protein>
<evidence type="ECO:0000313" key="8">
    <source>
        <dbReference type="EMBL" id="KAK6636560.1"/>
    </source>
</evidence>
<keyword evidence="10" id="KW-1185">Reference proteome</keyword>
<evidence type="ECO:0000313" key="10">
    <source>
        <dbReference type="Proteomes" id="UP001359485"/>
    </source>
</evidence>
<dbReference type="PANTHER" id="PTHR21502">
    <property type="entry name" value="ZINC FINGER PROTEIN DZIP1"/>
    <property type="match status" value="1"/>
</dbReference>
<evidence type="ECO:0000256" key="4">
    <source>
        <dbReference type="SAM" id="Coils"/>
    </source>
</evidence>
<keyword evidence="2" id="KW-0653">Protein transport</keyword>
<dbReference type="GO" id="GO:0015031">
    <property type="term" value="P:protein transport"/>
    <property type="evidence" value="ECO:0007669"/>
    <property type="project" value="UniProtKB-KW"/>
</dbReference>
<proteinExistence type="predicted"/>
<dbReference type="Gene3D" id="1.20.58.1770">
    <property type="match status" value="1"/>
</dbReference>
<dbReference type="PANTHER" id="PTHR21502:SF4">
    <property type="entry name" value="RILP-LIKE PROTEIN HOMOLOG"/>
    <property type="match status" value="1"/>
</dbReference>
<evidence type="ECO:0000313" key="9">
    <source>
        <dbReference type="EMBL" id="KAK6640690.1"/>
    </source>
</evidence>
<dbReference type="Pfam" id="PF09744">
    <property type="entry name" value="RH1"/>
    <property type="match status" value="1"/>
</dbReference>
<dbReference type="GO" id="GO:0060271">
    <property type="term" value="P:cilium assembly"/>
    <property type="evidence" value="ECO:0007669"/>
    <property type="project" value="TreeGrafter"/>
</dbReference>